<dbReference type="GO" id="GO:0051301">
    <property type="term" value="P:cell division"/>
    <property type="evidence" value="ECO:0007669"/>
    <property type="project" value="InterPro"/>
</dbReference>
<dbReference type="GO" id="GO:0071555">
    <property type="term" value="P:cell wall organization"/>
    <property type="evidence" value="ECO:0007669"/>
    <property type="project" value="UniProtKB-KW"/>
</dbReference>
<dbReference type="PANTHER" id="PTHR30474:SF1">
    <property type="entry name" value="PEPTIDOGLYCAN GLYCOSYLTRANSFERASE MRDB"/>
    <property type="match status" value="1"/>
</dbReference>
<comment type="function">
    <text evidence="11">Peptidoglycan polymerase that is essential for cell wall elongation.</text>
</comment>
<comment type="catalytic activity">
    <reaction evidence="11">
        <text>[GlcNAc-(1-&gt;4)-Mur2Ac(oyl-L-Ala-gamma-D-Glu-L-Lys-D-Ala-D-Ala)](n)-di-trans,octa-cis-undecaprenyl diphosphate + beta-D-GlcNAc-(1-&gt;4)-Mur2Ac(oyl-L-Ala-gamma-D-Glu-L-Lys-D-Ala-D-Ala)-di-trans,octa-cis-undecaprenyl diphosphate = [GlcNAc-(1-&gt;4)-Mur2Ac(oyl-L-Ala-gamma-D-Glu-L-Lys-D-Ala-D-Ala)](n+1)-di-trans,octa-cis-undecaprenyl diphosphate + di-trans,octa-cis-undecaprenyl diphosphate + H(+)</text>
        <dbReference type="Rhea" id="RHEA:23708"/>
        <dbReference type="Rhea" id="RHEA-COMP:9602"/>
        <dbReference type="Rhea" id="RHEA-COMP:9603"/>
        <dbReference type="ChEBI" id="CHEBI:15378"/>
        <dbReference type="ChEBI" id="CHEBI:58405"/>
        <dbReference type="ChEBI" id="CHEBI:60033"/>
        <dbReference type="ChEBI" id="CHEBI:78435"/>
        <dbReference type="EC" id="2.4.99.28"/>
    </reaction>
</comment>
<dbReference type="PROSITE" id="PS00428">
    <property type="entry name" value="FTSW_RODA_SPOVE"/>
    <property type="match status" value="1"/>
</dbReference>
<dbReference type="EC" id="2.4.99.28" evidence="11"/>
<feature type="transmembrane region" description="Helical" evidence="11">
    <location>
        <begin position="52"/>
        <end position="71"/>
    </location>
</feature>
<evidence type="ECO:0000313" key="12">
    <source>
        <dbReference type="EMBL" id="PZO77600.1"/>
    </source>
</evidence>
<keyword evidence="7 11" id="KW-0573">Peptidoglycan synthesis</keyword>
<dbReference type="GO" id="GO:0008955">
    <property type="term" value="F:peptidoglycan glycosyltransferase activity"/>
    <property type="evidence" value="ECO:0007669"/>
    <property type="project" value="UniProtKB-UniRule"/>
</dbReference>
<evidence type="ECO:0000256" key="10">
    <source>
        <dbReference type="ARBA" id="ARBA00023316"/>
    </source>
</evidence>
<keyword evidence="8 11" id="KW-1133">Transmembrane helix</keyword>
<keyword evidence="6 11" id="KW-0133">Cell shape</keyword>
<keyword evidence="3 11" id="KW-0328">Glycosyltransferase</keyword>
<keyword evidence="11" id="KW-0997">Cell inner membrane</keyword>
<accession>A0A2W4Z5H3</accession>
<feature type="transmembrane region" description="Helical" evidence="11">
    <location>
        <begin position="146"/>
        <end position="165"/>
    </location>
</feature>
<feature type="transmembrane region" description="Helical" evidence="11">
    <location>
        <begin position="347"/>
        <end position="368"/>
    </location>
</feature>
<dbReference type="Pfam" id="PF01098">
    <property type="entry name" value="FTSW_RODA_SPOVE"/>
    <property type="match status" value="1"/>
</dbReference>
<dbReference type="GO" id="GO:0032153">
    <property type="term" value="C:cell division site"/>
    <property type="evidence" value="ECO:0007669"/>
    <property type="project" value="TreeGrafter"/>
</dbReference>
<gene>
    <name evidence="11" type="primary">mrdB</name>
    <name evidence="11" type="synonym">rodA</name>
    <name evidence="12" type="ORF">DI632_08685</name>
</gene>
<dbReference type="UniPathway" id="UPA00219"/>
<evidence type="ECO:0000256" key="1">
    <source>
        <dbReference type="ARBA" id="ARBA00004141"/>
    </source>
</evidence>
<dbReference type="NCBIfam" id="TIGR02210">
    <property type="entry name" value="rodA_shape"/>
    <property type="match status" value="1"/>
</dbReference>
<evidence type="ECO:0000256" key="8">
    <source>
        <dbReference type="ARBA" id="ARBA00022989"/>
    </source>
</evidence>
<dbReference type="GO" id="GO:0008360">
    <property type="term" value="P:regulation of cell shape"/>
    <property type="evidence" value="ECO:0007669"/>
    <property type="project" value="UniProtKB-KW"/>
</dbReference>
<dbReference type="InterPro" id="IPR018365">
    <property type="entry name" value="Cell_cycle_FtsW-rel_CS"/>
</dbReference>
<dbReference type="Proteomes" id="UP000248614">
    <property type="component" value="Unassembled WGS sequence"/>
</dbReference>
<organism evidence="12 13">
    <name type="scientific">Sphingomonas hengshuiensis</name>
    <dbReference type="NCBI Taxonomy" id="1609977"/>
    <lineage>
        <taxon>Bacteria</taxon>
        <taxon>Pseudomonadati</taxon>
        <taxon>Pseudomonadota</taxon>
        <taxon>Alphaproteobacteria</taxon>
        <taxon>Sphingomonadales</taxon>
        <taxon>Sphingomonadaceae</taxon>
        <taxon>Sphingomonas</taxon>
    </lineage>
</organism>
<dbReference type="GO" id="GO:0015648">
    <property type="term" value="F:lipid-linked peptidoglycan transporter activity"/>
    <property type="evidence" value="ECO:0007669"/>
    <property type="project" value="TreeGrafter"/>
</dbReference>
<evidence type="ECO:0000256" key="7">
    <source>
        <dbReference type="ARBA" id="ARBA00022984"/>
    </source>
</evidence>
<comment type="similarity">
    <text evidence="11">Belongs to the SEDS family. MrdB/RodA subfamily.</text>
</comment>
<dbReference type="InterPro" id="IPR011923">
    <property type="entry name" value="RodA/MrdB"/>
</dbReference>
<comment type="caution">
    <text evidence="12">The sequence shown here is derived from an EMBL/GenBank/DDBJ whole genome shotgun (WGS) entry which is preliminary data.</text>
</comment>
<feature type="transmembrane region" description="Helical" evidence="11">
    <location>
        <begin position="314"/>
        <end position="341"/>
    </location>
</feature>
<keyword evidence="2 11" id="KW-1003">Cell membrane</keyword>
<evidence type="ECO:0000256" key="2">
    <source>
        <dbReference type="ARBA" id="ARBA00022475"/>
    </source>
</evidence>
<evidence type="ECO:0000256" key="4">
    <source>
        <dbReference type="ARBA" id="ARBA00022679"/>
    </source>
</evidence>
<feature type="transmembrane region" description="Helical" evidence="11">
    <location>
        <begin position="171"/>
        <end position="188"/>
    </location>
</feature>
<protein>
    <recommendedName>
        <fullName evidence="11">Peptidoglycan glycosyltransferase MrdB</fullName>
        <shortName evidence="11">PGT</shortName>
        <ecNumber evidence="11">2.4.99.28</ecNumber>
    </recommendedName>
    <alternativeName>
        <fullName evidence="11">Cell elongation protein RodA</fullName>
    </alternativeName>
    <alternativeName>
        <fullName evidence="11">Cell wall polymerase</fullName>
    </alternativeName>
    <alternativeName>
        <fullName evidence="11">Peptidoglycan polymerase</fullName>
        <shortName evidence="11">PG polymerase</shortName>
    </alternativeName>
</protein>
<dbReference type="InterPro" id="IPR001182">
    <property type="entry name" value="FtsW/RodA"/>
</dbReference>
<feature type="transmembrane region" description="Helical" evidence="11">
    <location>
        <begin position="193"/>
        <end position="212"/>
    </location>
</feature>
<dbReference type="HAMAP" id="MF_02079">
    <property type="entry name" value="PGT_RodA"/>
    <property type="match status" value="1"/>
</dbReference>
<keyword evidence="10 11" id="KW-0961">Cell wall biogenesis/degradation</keyword>
<dbReference type="AlphaFoldDB" id="A0A2W4Z5H3"/>
<evidence type="ECO:0000256" key="3">
    <source>
        <dbReference type="ARBA" id="ARBA00022676"/>
    </source>
</evidence>
<evidence type="ECO:0000256" key="6">
    <source>
        <dbReference type="ARBA" id="ARBA00022960"/>
    </source>
</evidence>
<feature type="transmembrane region" description="Helical" evidence="11">
    <location>
        <begin position="281"/>
        <end position="302"/>
    </location>
</feature>
<sequence>MKRIHQTTSLGLGFVPAPVARLPWRVLFLLIAIGGFGLVVLFSAAGGSVQPWASRQGIAFAIFLLAAIGLSRIRMSFWQGVALPAYAVITIMLVLVELAGAVRGGSQRWLDLGFIRVQPSEFMKPAIVLALARFYDLLPAGEIRRFGAIWPAVAMLGVPVVLVMLQPDLGTALMITAGGLTVMFLAGLPIRLFLGGALGLAIAAPLAFNFLLHDYQRNRVLIFMNPESDPLGTGYHISQSKIAIGSGGIFGKGFLNGTQSHLDYLPEGHTDFVFATMAEEWGLIGGVLLITAFILLVRWGVGVGVRAESRFSKLVAGGLATTIFFYVAINLAMVMGLAPVVGIPLPLVSYGGSAQMTVLGCIGILMAIDRENRDRVRF</sequence>
<feature type="transmembrane region" description="Helical" evidence="11">
    <location>
        <begin position="83"/>
        <end position="102"/>
    </location>
</feature>
<feature type="transmembrane region" description="Helical" evidence="11">
    <location>
        <begin position="122"/>
        <end position="139"/>
    </location>
</feature>
<dbReference type="GO" id="GO:0005886">
    <property type="term" value="C:plasma membrane"/>
    <property type="evidence" value="ECO:0007669"/>
    <property type="project" value="UniProtKB-SubCell"/>
</dbReference>
<comment type="subcellular location">
    <subcellularLocation>
        <location evidence="11">Cell inner membrane</location>
        <topology evidence="11">Multi-pass membrane protein</topology>
    </subcellularLocation>
    <subcellularLocation>
        <location evidence="1">Membrane</location>
        <topology evidence="1">Multi-pass membrane protein</topology>
    </subcellularLocation>
</comment>
<dbReference type="GO" id="GO:0009252">
    <property type="term" value="P:peptidoglycan biosynthetic process"/>
    <property type="evidence" value="ECO:0007669"/>
    <property type="project" value="UniProtKB-UniRule"/>
</dbReference>
<keyword evidence="5 11" id="KW-0812">Transmembrane</keyword>
<evidence type="ECO:0000256" key="11">
    <source>
        <dbReference type="HAMAP-Rule" id="MF_02079"/>
    </source>
</evidence>
<name>A0A2W4Z5H3_9SPHN</name>
<dbReference type="PANTHER" id="PTHR30474">
    <property type="entry name" value="CELL CYCLE PROTEIN"/>
    <property type="match status" value="1"/>
</dbReference>
<dbReference type="EMBL" id="QFNF01000018">
    <property type="protein sequence ID" value="PZO77600.1"/>
    <property type="molecule type" value="Genomic_DNA"/>
</dbReference>
<evidence type="ECO:0000313" key="13">
    <source>
        <dbReference type="Proteomes" id="UP000248614"/>
    </source>
</evidence>
<evidence type="ECO:0000256" key="5">
    <source>
        <dbReference type="ARBA" id="ARBA00022692"/>
    </source>
</evidence>
<keyword evidence="9 11" id="KW-0472">Membrane</keyword>
<keyword evidence="4 11" id="KW-0808">Transferase</keyword>
<comment type="pathway">
    <text evidence="11">Cell wall biogenesis; peptidoglycan biosynthesis.</text>
</comment>
<proteinExistence type="inferred from homology"/>
<feature type="transmembrane region" description="Helical" evidence="11">
    <location>
        <begin position="26"/>
        <end position="46"/>
    </location>
</feature>
<reference evidence="12 13" key="1">
    <citation type="submission" date="2017-08" db="EMBL/GenBank/DDBJ databases">
        <title>Infants hospitalized years apart are colonized by the same room-sourced microbial strains.</title>
        <authorList>
            <person name="Brooks B."/>
            <person name="Olm M.R."/>
            <person name="Firek B.A."/>
            <person name="Baker R."/>
            <person name="Thomas B.C."/>
            <person name="Morowitz M.J."/>
            <person name="Banfield J.F."/>
        </authorList>
    </citation>
    <scope>NUCLEOTIDE SEQUENCE [LARGE SCALE GENOMIC DNA]</scope>
    <source>
        <strain evidence="12">S2_018_000_R3_110</strain>
    </source>
</reference>
<evidence type="ECO:0000256" key="9">
    <source>
        <dbReference type="ARBA" id="ARBA00023136"/>
    </source>
</evidence>